<comment type="caution">
    <text evidence="2">The sequence shown here is derived from an EMBL/GenBank/DDBJ whole genome shotgun (WGS) entry which is preliminary data.</text>
</comment>
<accession>A0A0F8YTP9</accession>
<dbReference type="AlphaFoldDB" id="A0A0F8YTP9"/>
<gene>
    <name evidence="2" type="ORF">LCGC14_2779360</name>
</gene>
<feature type="non-terminal residue" evidence="2">
    <location>
        <position position="414"/>
    </location>
</feature>
<reference evidence="2" key="1">
    <citation type="journal article" date="2015" name="Nature">
        <title>Complex archaea that bridge the gap between prokaryotes and eukaryotes.</title>
        <authorList>
            <person name="Spang A."/>
            <person name="Saw J.H."/>
            <person name="Jorgensen S.L."/>
            <person name="Zaremba-Niedzwiedzka K."/>
            <person name="Martijn J."/>
            <person name="Lind A.E."/>
            <person name="van Eijk R."/>
            <person name="Schleper C."/>
            <person name="Guy L."/>
            <person name="Ettema T.J."/>
        </authorList>
    </citation>
    <scope>NUCLEOTIDE SEQUENCE</scope>
</reference>
<feature type="transmembrane region" description="Helical" evidence="1">
    <location>
        <begin position="52"/>
        <end position="74"/>
    </location>
</feature>
<name>A0A0F8YTP9_9ZZZZ</name>
<keyword evidence="1" id="KW-1133">Transmembrane helix</keyword>
<keyword evidence="1" id="KW-0472">Membrane</keyword>
<protein>
    <submittedName>
        <fullName evidence="2">Uncharacterized protein</fullName>
    </submittedName>
</protein>
<keyword evidence="1" id="KW-0812">Transmembrane</keyword>
<feature type="non-terminal residue" evidence="2">
    <location>
        <position position="1"/>
    </location>
</feature>
<proteinExistence type="predicted"/>
<evidence type="ECO:0000313" key="2">
    <source>
        <dbReference type="EMBL" id="KKK84833.1"/>
    </source>
</evidence>
<sequence>CGLFNKVFANQEQLEAKIVQNAQAIEALKNPVNTEDIPKKKGKSKMKSKGSASMRVIAILMLIFAIAGLSYATYVPTDITSEICANHDMLAVYLRDVTGTMISDSYLFTPTLAADAPPLADGRVWYNNTTNILQISLDGTTWTNIALAGGNSLDAAYDVAEEITVDSATPVTFTVPDGGNNPGLLITSNDTTNDPDALVIDQNSDLNTVTALQIDSAAGYDIRGTSDTWYVANDGVATLVGLVVTTEDITMENDQGINNVTDGVIEFFHDGAGEDFEINLLGSTGAGPGANIVLFDSDTGADTLELDSIDDVNGVGNIYFDSAASIIALAANQNADDLLIQVTGALNASLDLRSAGTGDDAIIARSTAGGIDVDAVKSIVITSTENAADSIVIQSTIGGIDILSDAAGAGEDID</sequence>
<organism evidence="2">
    <name type="scientific">marine sediment metagenome</name>
    <dbReference type="NCBI Taxonomy" id="412755"/>
    <lineage>
        <taxon>unclassified sequences</taxon>
        <taxon>metagenomes</taxon>
        <taxon>ecological metagenomes</taxon>
    </lineage>
</organism>
<dbReference type="EMBL" id="LAZR01051586">
    <property type="protein sequence ID" value="KKK84833.1"/>
    <property type="molecule type" value="Genomic_DNA"/>
</dbReference>
<evidence type="ECO:0000256" key="1">
    <source>
        <dbReference type="SAM" id="Phobius"/>
    </source>
</evidence>